<feature type="domain" description="X8" evidence="11">
    <location>
        <begin position="33"/>
        <end position="118"/>
    </location>
</feature>
<dbReference type="OrthoDB" id="1919050at2759"/>
<reference evidence="12 13" key="1">
    <citation type="journal article" date="2020" name="Nat. Commun.">
        <title>Genome of Tripterygium wilfordii and identification of cytochrome P450 involved in triptolide biosynthesis.</title>
        <authorList>
            <person name="Tu L."/>
            <person name="Su P."/>
            <person name="Zhang Z."/>
            <person name="Gao L."/>
            <person name="Wang J."/>
            <person name="Hu T."/>
            <person name="Zhou J."/>
            <person name="Zhang Y."/>
            <person name="Zhao Y."/>
            <person name="Liu Y."/>
            <person name="Song Y."/>
            <person name="Tong Y."/>
            <person name="Lu Y."/>
            <person name="Yang J."/>
            <person name="Xu C."/>
            <person name="Jia M."/>
            <person name="Peters R.J."/>
            <person name="Huang L."/>
            <person name="Gao W."/>
        </authorList>
    </citation>
    <scope>NUCLEOTIDE SEQUENCE [LARGE SCALE GENOMIC DNA]</scope>
    <source>
        <strain evidence="13">cv. XIE 37</strain>
        <tissue evidence="12">Leaf</tissue>
    </source>
</reference>
<dbReference type="PANTHER" id="PTHR31044">
    <property type="entry name" value="BETA-1,3 GLUCANASE"/>
    <property type="match status" value="1"/>
</dbReference>
<dbReference type="GO" id="GO:0016787">
    <property type="term" value="F:hydrolase activity"/>
    <property type="evidence" value="ECO:0007669"/>
    <property type="project" value="UniProtKB-KW"/>
</dbReference>
<sequence length="173" mass="18730">MSVNFSVFLFWVFFSGLHVSLGADNGGVAALELWCVAKNNAEDQAIQQSLDWACGQGGADCGPIQQGGPCYDPKDLPKTASFAFNDYYAKNGRTDDACDFSNTAALTSLNPSYGNCRFPSSSTVKNGNISDTTGIGPDHSADLSGTDPIAHTWFWSVFIVHIMFLFTWLIEVH</sequence>
<gene>
    <name evidence="12" type="ORF">HS088_TW17G00129</name>
</gene>
<keyword evidence="8" id="KW-0449">Lipoprotein</keyword>
<keyword evidence="6" id="KW-1015">Disulfide bond</keyword>
<evidence type="ECO:0000256" key="3">
    <source>
        <dbReference type="ARBA" id="ARBA00022622"/>
    </source>
</evidence>
<dbReference type="FunFam" id="1.20.58.1040:FF:000001">
    <property type="entry name" value="Glucan endo-1,3-beta-glucosidase 4"/>
    <property type="match status" value="1"/>
</dbReference>
<evidence type="ECO:0000259" key="11">
    <source>
        <dbReference type="SMART" id="SM00768"/>
    </source>
</evidence>
<comment type="caution">
    <text evidence="12">The sequence shown here is derived from an EMBL/GenBank/DDBJ whole genome shotgun (WGS) entry which is preliminary data.</text>
</comment>
<dbReference type="InterPro" id="IPR012946">
    <property type="entry name" value="X8"/>
</dbReference>
<keyword evidence="4 10" id="KW-0732">Signal</keyword>
<dbReference type="AlphaFoldDB" id="A0A7J7CEN5"/>
<organism evidence="12 13">
    <name type="scientific">Tripterygium wilfordii</name>
    <name type="common">Thunder God vine</name>
    <dbReference type="NCBI Taxonomy" id="458696"/>
    <lineage>
        <taxon>Eukaryota</taxon>
        <taxon>Viridiplantae</taxon>
        <taxon>Streptophyta</taxon>
        <taxon>Embryophyta</taxon>
        <taxon>Tracheophyta</taxon>
        <taxon>Spermatophyta</taxon>
        <taxon>Magnoliopsida</taxon>
        <taxon>eudicotyledons</taxon>
        <taxon>Gunneridae</taxon>
        <taxon>Pentapetalae</taxon>
        <taxon>rosids</taxon>
        <taxon>fabids</taxon>
        <taxon>Celastrales</taxon>
        <taxon>Celastraceae</taxon>
        <taxon>Tripterygium</taxon>
    </lineage>
</organism>
<evidence type="ECO:0000256" key="10">
    <source>
        <dbReference type="SAM" id="SignalP"/>
    </source>
</evidence>
<keyword evidence="9" id="KW-1133">Transmembrane helix</keyword>
<dbReference type="EMBL" id="JAAARO010000017">
    <property type="protein sequence ID" value="KAF5732599.1"/>
    <property type="molecule type" value="Genomic_DNA"/>
</dbReference>
<proteinExistence type="predicted"/>
<dbReference type="Gene3D" id="1.20.58.1040">
    <property type="match status" value="1"/>
</dbReference>
<keyword evidence="7" id="KW-0325">Glycoprotein</keyword>
<keyword evidence="13" id="KW-1185">Reference proteome</keyword>
<dbReference type="Pfam" id="PF07983">
    <property type="entry name" value="X8"/>
    <property type="match status" value="1"/>
</dbReference>
<name>A0A7J7CEN5_TRIWF</name>
<evidence type="ECO:0000256" key="1">
    <source>
        <dbReference type="ARBA" id="ARBA00004609"/>
    </source>
</evidence>
<dbReference type="GO" id="GO:0098552">
    <property type="term" value="C:side of membrane"/>
    <property type="evidence" value="ECO:0007669"/>
    <property type="project" value="UniProtKB-KW"/>
</dbReference>
<evidence type="ECO:0000256" key="4">
    <source>
        <dbReference type="ARBA" id="ARBA00022729"/>
    </source>
</evidence>
<dbReference type="GO" id="GO:0005886">
    <property type="term" value="C:plasma membrane"/>
    <property type="evidence" value="ECO:0007669"/>
    <property type="project" value="UniProtKB-SubCell"/>
</dbReference>
<evidence type="ECO:0000256" key="6">
    <source>
        <dbReference type="ARBA" id="ARBA00023157"/>
    </source>
</evidence>
<keyword evidence="5 9" id="KW-0472">Membrane</keyword>
<keyword evidence="3" id="KW-0336">GPI-anchor</keyword>
<dbReference type="Proteomes" id="UP000593562">
    <property type="component" value="Unassembled WGS sequence"/>
</dbReference>
<keyword evidence="9" id="KW-0812">Transmembrane</keyword>
<evidence type="ECO:0000313" key="12">
    <source>
        <dbReference type="EMBL" id="KAF5732599.1"/>
    </source>
</evidence>
<evidence type="ECO:0000256" key="2">
    <source>
        <dbReference type="ARBA" id="ARBA00022475"/>
    </source>
</evidence>
<keyword evidence="12" id="KW-0378">Hydrolase</keyword>
<feature type="chain" id="PRO_5029756699" evidence="10">
    <location>
        <begin position="23"/>
        <end position="173"/>
    </location>
</feature>
<evidence type="ECO:0000256" key="8">
    <source>
        <dbReference type="ARBA" id="ARBA00023288"/>
    </source>
</evidence>
<dbReference type="SMART" id="SM00768">
    <property type="entry name" value="X8"/>
    <property type="match status" value="1"/>
</dbReference>
<dbReference type="InParanoid" id="A0A7J7CEN5"/>
<keyword evidence="2" id="KW-1003">Cell membrane</keyword>
<evidence type="ECO:0000256" key="5">
    <source>
        <dbReference type="ARBA" id="ARBA00023136"/>
    </source>
</evidence>
<evidence type="ECO:0000313" key="13">
    <source>
        <dbReference type="Proteomes" id="UP000593562"/>
    </source>
</evidence>
<protein>
    <submittedName>
        <fullName evidence="12">Putative hydrolase</fullName>
    </submittedName>
</protein>
<dbReference type="FunCoup" id="A0A7J7CEN5">
    <property type="interactions" value="465"/>
</dbReference>
<accession>A0A7J7CEN5</accession>
<comment type="subcellular location">
    <subcellularLocation>
        <location evidence="1">Cell membrane</location>
        <topology evidence="1">Lipid-anchor</topology>
        <topology evidence="1">GPI-anchor</topology>
    </subcellularLocation>
</comment>
<evidence type="ECO:0000256" key="7">
    <source>
        <dbReference type="ARBA" id="ARBA00023180"/>
    </source>
</evidence>
<dbReference type="PANTHER" id="PTHR31044:SF33">
    <property type="entry name" value="PLASMODESMATA CALLOSE-BINDING PROTEIN 5"/>
    <property type="match status" value="1"/>
</dbReference>
<feature type="transmembrane region" description="Helical" evidence="9">
    <location>
        <begin position="153"/>
        <end position="170"/>
    </location>
</feature>
<evidence type="ECO:0000256" key="9">
    <source>
        <dbReference type="SAM" id="Phobius"/>
    </source>
</evidence>
<dbReference type="InterPro" id="IPR044788">
    <property type="entry name" value="X8_dom_prot"/>
</dbReference>
<dbReference type="GO" id="GO:0009506">
    <property type="term" value="C:plasmodesma"/>
    <property type="evidence" value="ECO:0007669"/>
    <property type="project" value="UniProtKB-ARBA"/>
</dbReference>
<feature type="signal peptide" evidence="10">
    <location>
        <begin position="1"/>
        <end position="22"/>
    </location>
</feature>